<comment type="caution">
    <text evidence="3">The sequence shown here is derived from an EMBL/GenBank/DDBJ whole genome shotgun (WGS) entry which is preliminary data.</text>
</comment>
<name>A0A4V2UZH8_9HYPH</name>
<evidence type="ECO:0000256" key="2">
    <source>
        <dbReference type="SAM" id="SignalP"/>
    </source>
</evidence>
<organism evidence="3 4">
    <name type="scientific">Tepidamorphus gemmatus</name>
    <dbReference type="NCBI Taxonomy" id="747076"/>
    <lineage>
        <taxon>Bacteria</taxon>
        <taxon>Pseudomonadati</taxon>
        <taxon>Pseudomonadota</taxon>
        <taxon>Alphaproteobacteria</taxon>
        <taxon>Hyphomicrobiales</taxon>
        <taxon>Tepidamorphaceae</taxon>
        <taxon>Tepidamorphus</taxon>
    </lineage>
</organism>
<accession>A0A4V2UZH8</accession>
<dbReference type="EMBL" id="SMAK01000004">
    <property type="protein sequence ID" value="TCT11408.1"/>
    <property type="molecule type" value="Genomic_DNA"/>
</dbReference>
<dbReference type="OrthoDB" id="8084577at2"/>
<keyword evidence="2" id="KW-0732">Signal</keyword>
<dbReference type="RefSeq" id="WP_132806170.1">
    <property type="nucleotide sequence ID" value="NZ_SMAK01000004.1"/>
</dbReference>
<proteinExistence type="predicted"/>
<dbReference type="PROSITE" id="PS51257">
    <property type="entry name" value="PROKAR_LIPOPROTEIN"/>
    <property type="match status" value="1"/>
</dbReference>
<feature type="region of interest" description="Disordered" evidence="1">
    <location>
        <begin position="54"/>
        <end position="77"/>
    </location>
</feature>
<evidence type="ECO:0008006" key="5">
    <source>
        <dbReference type="Google" id="ProtNLM"/>
    </source>
</evidence>
<keyword evidence="4" id="KW-1185">Reference proteome</keyword>
<evidence type="ECO:0000313" key="4">
    <source>
        <dbReference type="Proteomes" id="UP000295678"/>
    </source>
</evidence>
<dbReference type="AlphaFoldDB" id="A0A4V2UZH8"/>
<protein>
    <recommendedName>
        <fullName evidence="5">Lipoprotein</fullName>
    </recommendedName>
</protein>
<gene>
    <name evidence="3" type="ORF">EDC22_104167</name>
</gene>
<feature type="signal peptide" evidence="2">
    <location>
        <begin position="1"/>
        <end position="20"/>
    </location>
</feature>
<dbReference type="Proteomes" id="UP000295678">
    <property type="component" value="Unassembled WGS sequence"/>
</dbReference>
<evidence type="ECO:0000256" key="1">
    <source>
        <dbReference type="SAM" id="MobiDB-lite"/>
    </source>
</evidence>
<reference evidence="3 4" key="1">
    <citation type="submission" date="2019-03" db="EMBL/GenBank/DDBJ databases">
        <title>Genomic Encyclopedia of Type Strains, Phase IV (KMG-IV): sequencing the most valuable type-strain genomes for metagenomic binning, comparative biology and taxonomic classification.</title>
        <authorList>
            <person name="Goeker M."/>
        </authorList>
    </citation>
    <scope>NUCLEOTIDE SEQUENCE [LARGE SCALE GENOMIC DNA]</scope>
    <source>
        <strain evidence="3 4">DSM 19345</strain>
    </source>
</reference>
<feature type="chain" id="PRO_5020594775" description="Lipoprotein" evidence="2">
    <location>
        <begin position="21"/>
        <end position="77"/>
    </location>
</feature>
<evidence type="ECO:0000313" key="3">
    <source>
        <dbReference type="EMBL" id="TCT11408.1"/>
    </source>
</evidence>
<sequence>MKCLFTAVFVPLLAAGCATTQPGEVASAPDPADASAGIHTVVYEPVLGDYQHREPVGPRNWRQLNDELSPARRGGGS</sequence>